<keyword evidence="6" id="KW-1185">Reference proteome</keyword>
<keyword evidence="3 4" id="KW-0732">Signal</keyword>
<sequence>MRRALGSVAAASALALALAACGGSDTPTAQSTPTTQAVDPATVKADLTWWDTSDATNEAPEFKKLIAQFNKTYPNVHVNYQSVPFGEAQNKFKNAAKAKSGAPDILRADVGWVSEFASLGYLYNLDDTELVKDQQDFLPVPLASTKFNGKTYGVPQVTDSLALMYNKKLLQQAGVQPPKTWDEMVTASATIKQKTGKDGTFLNPAGYYLLPFIYGEGGDLVDAQQKKIVVNAPEAVAGSKKAAELVKKPGFTKPPATDAYNAMMTAFKSGKVAMIVNGPWELNNIKSADGFGGLDNLGLTTVPAGTKKSGSPVGGHDYVVWSGMPREKAAAAIAFIKFMTSADTEAQVANDIGLLPPRASAYAKVTNPVIAEFKPMMDSGVGRAWIPEAGQLFAPMDEAATKIMVQGVDAQTALDGVAKTYKSEVVPDYAGG</sequence>
<evidence type="ECO:0000256" key="4">
    <source>
        <dbReference type="SAM" id="SignalP"/>
    </source>
</evidence>
<protein>
    <submittedName>
        <fullName evidence="5">Carbohydrate ABC transporter substrate-binding protein (CUT1 family)</fullName>
    </submittedName>
</protein>
<dbReference type="AlphaFoldDB" id="A0A4R6SGV5"/>
<comment type="caution">
    <text evidence="5">The sequence shown here is derived from an EMBL/GenBank/DDBJ whole genome shotgun (WGS) entry which is preliminary data.</text>
</comment>
<dbReference type="OrthoDB" id="9795467at2"/>
<dbReference type="SUPFAM" id="SSF53850">
    <property type="entry name" value="Periplasmic binding protein-like II"/>
    <property type="match status" value="1"/>
</dbReference>
<dbReference type="Gene3D" id="3.40.190.10">
    <property type="entry name" value="Periplasmic binding protein-like II"/>
    <property type="match status" value="2"/>
</dbReference>
<evidence type="ECO:0000256" key="1">
    <source>
        <dbReference type="ARBA" id="ARBA00008520"/>
    </source>
</evidence>
<dbReference type="RefSeq" id="WP_133849470.1">
    <property type="nucleotide sequence ID" value="NZ_SNXZ01000002.1"/>
</dbReference>
<dbReference type="GO" id="GO:0015768">
    <property type="term" value="P:maltose transport"/>
    <property type="evidence" value="ECO:0007669"/>
    <property type="project" value="TreeGrafter"/>
</dbReference>
<dbReference type="PANTHER" id="PTHR30061">
    <property type="entry name" value="MALTOSE-BINDING PERIPLASMIC PROTEIN"/>
    <property type="match status" value="1"/>
</dbReference>
<gene>
    <name evidence="5" type="ORF">EV186_102673</name>
</gene>
<comment type="similarity">
    <text evidence="1">Belongs to the bacterial solute-binding protein 1 family.</text>
</comment>
<dbReference type="GO" id="GO:1901982">
    <property type="term" value="F:maltose binding"/>
    <property type="evidence" value="ECO:0007669"/>
    <property type="project" value="TreeGrafter"/>
</dbReference>
<feature type="signal peptide" evidence="4">
    <location>
        <begin position="1"/>
        <end position="19"/>
    </location>
</feature>
<dbReference type="Proteomes" id="UP000295444">
    <property type="component" value="Unassembled WGS sequence"/>
</dbReference>
<evidence type="ECO:0000313" key="6">
    <source>
        <dbReference type="Proteomes" id="UP000295444"/>
    </source>
</evidence>
<evidence type="ECO:0000256" key="2">
    <source>
        <dbReference type="ARBA" id="ARBA00022448"/>
    </source>
</evidence>
<keyword evidence="2" id="KW-0813">Transport</keyword>
<reference evidence="5 6" key="1">
    <citation type="submission" date="2019-03" db="EMBL/GenBank/DDBJ databases">
        <title>Genomic Encyclopedia of Type Strains, Phase IV (KMG-IV): sequencing the most valuable type-strain genomes for metagenomic binning, comparative biology and taxonomic classification.</title>
        <authorList>
            <person name="Goeker M."/>
        </authorList>
    </citation>
    <scope>NUCLEOTIDE SEQUENCE [LARGE SCALE GENOMIC DNA]</scope>
    <source>
        <strain evidence="5 6">DSM 45361</strain>
    </source>
</reference>
<proteinExistence type="inferred from homology"/>
<dbReference type="PANTHER" id="PTHR30061:SF50">
    <property type="entry name" value="MALTOSE_MALTODEXTRIN-BINDING PERIPLASMIC PROTEIN"/>
    <property type="match status" value="1"/>
</dbReference>
<organism evidence="5 6">
    <name type="scientific">Labedaea rhizosphaerae</name>
    <dbReference type="NCBI Taxonomy" id="598644"/>
    <lineage>
        <taxon>Bacteria</taxon>
        <taxon>Bacillati</taxon>
        <taxon>Actinomycetota</taxon>
        <taxon>Actinomycetes</taxon>
        <taxon>Pseudonocardiales</taxon>
        <taxon>Pseudonocardiaceae</taxon>
        <taxon>Labedaea</taxon>
    </lineage>
</organism>
<feature type="chain" id="PRO_5039231236" evidence="4">
    <location>
        <begin position="20"/>
        <end position="432"/>
    </location>
</feature>
<name>A0A4R6SGV5_LABRH</name>
<dbReference type="GO" id="GO:0042956">
    <property type="term" value="P:maltodextrin transmembrane transport"/>
    <property type="evidence" value="ECO:0007669"/>
    <property type="project" value="TreeGrafter"/>
</dbReference>
<dbReference type="InterPro" id="IPR006059">
    <property type="entry name" value="SBP"/>
</dbReference>
<accession>A0A4R6SGV5</accession>
<evidence type="ECO:0000313" key="5">
    <source>
        <dbReference type="EMBL" id="TDQ00807.1"/>
    </source>
</evidence>
<dbReference type="Pfam" id="PF13416">
    <property type="entry name" value="SBP_bac_8"/>
    <property type="match status" value="1"/>
</dbReference>
<evidence type="ECO:0000256" key="3">
    <source>
        <dbReference type="ARBA" id="ARBA00022729"/>
    </source>
</evidence>
<dbReference type="PROSITE" id="PS51257">
    <property type="entry name" value="PROKAR_LIPOPROTEIN"/>
    <property type="match status" value="1"/>
</dbReference>
<dbReference type="EMBL" id="SNXZ01000002">
    <property type="protein sequence ID" value="TDQ00807.1"/>
    <property type="molecule type" value="Genomic_DNA"/>
</dbReference>
<dbReference type="GO" id="GO:0055052">
    <property type="term" value="C:ATP-binding cassette (ABC) transporter complex, substrate-binding subunit-containing"/>
    <property type="evidence" value="ECO:0007669"/>
    <property type="project" value="TreeGrafter"/>
</dbReference>